<dbReference type="PANTHER" id="PTHR11008:SF41">
    <property type="entry name" value="RE70318P"/>
    <property type="match status" value="1"/>
</dbReference>
<dbReference type="FunFam" id="3.15.10.30:FF:000001">
    <property type="entry name" value="Takeout-like protein 1"/>
    <property type="match status" value="1"/>
</dbReference>
<dbReference type="GO" id="GO:0007623">
    <property type="term" value="P:circadian rhythm"/>
    <property type="evidence" value="ECO:0007669"/>
    <property type="project" value="UniProtKB-ARBA"/>
</dbReference>
<proteinExistence type="inferred from homology"/>
<dbReference type="SMART" id="SM00700">
    <property type="entry name" value="JHBP"/>
    <property type="match status" value="1"/>
</dbReference>
<keyword evidence="4" id="KW-1185">Reference proteome</keyword>
<comment type="caution">
    <text evidence="3">The sequence shown here is derived from an EMBL/GenBank/DDBJ whole genome shotgun (WGS) entry which is preliminary data.</text>
</comment>
<dbReference type="Gene3D" id="3.15.10.30">
    <property type="entry name" value="Haemolymph juvenile hormone binding protein"/>
    <property type="match status" value="1"/>
</dbReference>
<feature type="non-terminal residue" evidence="3">
    <location>
        <position position="1"/>
    </location>
</feature>
<gene>
    <name evidence="3" type="primary">to</name>
    <name evidence="3" type="ORF">Anas_09981</name>
</gene>
<reference evidence="3 4" key="1">
    <citation type="journal article" date="2019" name="PLoS Biol.">
        <title>Sex chromosomes control vertical transmission of feminizing Wolbachia symbionts in an isopod.</title>
        <authorList>
            <person name="Becking T."/>
            <person name="Chebbi M.A."/>
            <person name="Giraud I."/>
            <person name="Moumen B."/>
            <person name="Laverre T."/>
            <person name="Caubet Y."/>
            <person name="Peccoud J."/>
            <person name="Gilbert C."/>
            <person name="Cordaux R."/>
        </authorList>
    </citation>
    <scope>NUCLEOTIDE SEQUENCE [LARGE SCALE GENOMIC DNA]</scope>
    <source>
        <strain evidence="3">ANa2</strain>
        <tissue evidence="3">Whole body excluding digestive tract and cuticle</tissue>
    </source>
</reference>
<comment type="similarity">
    <text evidence="2">Belongs to the TO family.</text>
</comment>
<dbReference type="OrthoDB" id="8185598at2759"/>
<protein>
    <submittedName>
        <fullName evidence="3">Protein takeout</fullName>
    </submittedName>
</protein>
<evidence type="ECO:0000256" key="1">
    <source>
        <dbReference type="ARBA" id="ARBA00022729"/>
    </source>
</evidence>
<dbReference type="AlphaFoldDB" id="A0A5N5SRE1"/>
<evidence type="ECO:0000256" key="2">
    <source>
        <dbReference type="ARBA" id="ARBA00060902"/>
    </source>
</evidence>
<dbReference type="Proteomes" id="UP000326759">
    <property type="component" value="Unassembled WGS sequence"/>
</dbReference>
<dbReference type="PANTHER" id="PTHR11008">
    <property type="entry name" value="PROTEIN TAKEOUT-LIKE PROTEIN"/>
    <property type="match status" value="1"/>
</dbReference>
<dbReference type="EMBL" id="SEYY01021080">
    <property type="protein sequence ID" value="KAB7496723.1"/>
    <property type="molecule type" value="Genomic_DNA"/>
</dbReference>
<sequence>DFRVKECRDNLNSLDSCLSDILEDIKPLLSQGLPDLNIPILEPVLLETLEFAQQEGPVNIRARLKDVHVSGISNFTLQLLKTDLTNNEIKVKVHLPVLRVQGNYVLQGNLLLLPVTGEGPFRAVLRDINAALIGQIVVKDRGQGQQTLGVDNTRINFRLEKARVRLHNLFNGDELLGQTVNHFINNNDQLILNEVKPALSRDIALLIEGVLDSALSTLPAELLSLPADLL</sequence>
<keyword evidence="1" id="KW-0732">Signal</keyword>
<evidence type="ECO:0000313" key="3">
    <source>
        <dbReference type="EMBL" id="KAB7496723.1"/>
    </source>
</evidence>
<organism evidence="3 4">
    <name type="scientific">Armadillidium nasatum</name>
    <dbReference type="NCBI Taxonomy" id="96803"/>
    <lineage>
        <taxon>Eukaryota</taxon>
        <taxon>Metazoa</taxon>
        <taxon>Ecdysozoa</taxon>
        <taxon>Arthropoda</taxon>
        <taxon>Crustacea</taxon>
        <taxon>Multicrustacea</taxon>
        <taxon>Malacostraca</taxon>
        <taxon>Eumalacostraca</taxon>
        <taxon>Peracarida</taxon>
        <taxon>Isopoda</taxon>
        <taxon>Oniscidea</taxon>
        <taxon>Crinocheta</taxon>
        <taxon>Armadillidiidae</taxon>
        <taxon>Armadillidium</taxon>
    </lineage>
</organism>
<dbReference type="InterPro" id="IPR010562">
    <property type="entry name" value="Haemolymph_juvenile_hormone-bd"/>
</dbReference>
<accession>A0A5N5SRE1</accession>
<dbReference type="InterPro" id="IPR038606">
    <property type="entry name" value="To_sf"/>
</dbReference>
<dbReference type="Pfam" id="PF06585">
    <property type="entry name" value="JHBP"/>
    <property type="match status" value="1"/>
</dbReference>
<name>A0A5N5SRE1_9CRUS</name>
<evidence type="ECO:0000313" key="4">
    <source>
        <dbReference type="Proteomes" id="UP000326759"/>
    </source>
</evidence>